<accession>A0A3D5N6F8</accession>
<name>A0A3D5N6F8_9PROT</name>
<evidence type="ECO:0000313" key="1">
    <source>
        <dbReference type="EMBL" id="HCW67025.1"/>
    </source>
</evidence>
<protein>
    <submittedName>
        <fullName evidence="1">Bifunctional folylpolyglutamate synthase/dihydrofolate synthase</fullName>
    </submittedName>
</protein>
<dbReference type="EMBL" id="DPOP01000068">
    <property type="protein sequence ID" value="HCW67025.1"/>
    <property type="molecule type" value="Genomic_DNA"/>
</dbReference>
<gene>
    <name evidence="1" type="ORF">DHR80_07390</name>
</gene>
<comment type="caution">
    <text evidence="1">The sequence shown here is derived from an EMBL/GenBank/DDBJ whole genome shotgun (WGS) entry which is preliminary data.</text>
</comment>
<sequence length="50" mass="5224">AGRDCGIAKSHACNDLKHAVEVLLAETPAPSRILILGSLYLAGVVLENHS</sequence>
<proteinExistence type="predicted"/>
<organism evidence="1 2">
    <name type="scientific">Thalassospira lucentensis</name>
    <dbReference type="NCBI Taxonomy" id="168935"/>
    <lineage>
        <taxon>Bacteria</taxon>
        <taxon>Pseudomonadati</taxon>
        <taxon>Pseudomonadota</taxon>
        <taxon>Alphaproteobacteria</taxon>
        <taxon>Rhodospirillales</taxon>
        <taxon>Thalassospiraceae</taxon>
        <taxon>Thalassospira</taxon>
    </lineage>
</organism>
<evidence type="ECO:0000313" key="2">
    <source>
        <dbReference type="Proteomes" id="UP000264179"/>
    </source>
</evidence>
<reference evidence="1 2" key="1">
    <citation type="journal article" date="2018" name="Nat. Biotechnol.">
        <title>A standardized bacterial taxonomy based on genome phylogeny substantially revises the tree of life.</title>
        <authorList>
            <person name="Parks D.H."/>
            <person name="Chuvochina M."/>
            <person name="Waite D.W."/>
            <person name="Rinke C."/>
            <person name="Skarshewski A."/>
            <person name="Chaumeil P.A."/>
            <person name="Hugenholtz P."/>
        </authorList>
    </citation>
    <scope>NUCLEOTIDE SEQUENCE [LARGE SCALE GENOMIC DNA]</scope>
    <source>
        <strain evidence="1">UBA9881</strain>
    </source>
</reference>
<dbReference type="Proteomes" id="UP000264179">
    <property type="component" value="Unassembled WGS sequence"/>
</dbReference>
<dbReference type="AlphaFoldDB" id="A0A3D5N6F8"/>
<feature type="non-terminal residue" evidence="1">
    <location>
        <position position="1"/>
    </location>
</feature>